<reference evidence="5" key="1">
    <citation type="submission" date="2016-11" db="EMBL/GenBank/DDBJ databases">
        <authorList>
            <person name="Varghese N."/>
            <person name="Submissions S."/>
        </authorList>
    </citation>
    <scope>NUCLEOTIDE SEQUENCE [LARGE SCALE GENOMIC DNA]</scope>
    <source>
        <strain evidence="5">DSM 3071</strain>
    </source>
</reference>
<dbReference type="RefSeq" id="WP_073387171.1">
    <property type="nucleotide sequence ID" value="NZ_FQXK01000014.1"/>
</dbReference>
<feature type="active site" description="Proton donor" evidence="1">
    <location>
        <position position="133"/>
    </location>
</feature>
<dbReference type="SUPFAM" id="SSF51182">
    <property type="entry name" value="RmlC-like cupins"/>
    <property type="match status" value="1"/>
</dbReference>
<dbReference type="InterPro" id="IPR011051">
    <property type="entry name" value="RmlC_Cupin_sf"/>
</dbReference>
<organism evidence="4 5">
    <name type="scientific">Butyrivibrio fibrisolvens DSM 3071</name>
    <dbReference type="NCBI Taxonomy" id="1121131"/>
    <lineage>
        <taxon>Bacteria</taxon>
        <taxon>Bacillati</taxon>
        <taxon>Bacillota</taxon>
        <taxon>Clostridia</taxon>
        <taxon>Lachnospirales</taxon>
        <taxon>Lachnospiraceae</taxon>
        <taxon>Butyrivibrio</taxon>
    </lineage>
</organism>
<dbReference type="GeneID" id="89508451"/>
<sequence length="191" mass="21931">MSKLDFSELELPGAYAITNFFFQDNRGSFIKSFDKVIYNECGIDFNINETFVSVSIQNVIRGLHFQLRNPQAKLVCVLKGKAWDVIVDLRRNSPTYKKWISIDLRSDGRNAVYVPKGFAHGFVALADDTTMLYQCDGDYDIETDTGILYNDKTIGITWPIDTRKGVFSDRDLRLMTFEEFEKKAIEYGFGE</sequence>
<dbReference type="OrthoDB" id="9800680at2"/>
<dbReference type="InterPro" id="IPR000888">
    <property type="entry name" value="RmlC-like"/>
</dbReference>
<dbReference type="GO" id="GO:0005829">
    <property type="term" value="C:cytosol"/>
    <property type="evidence" value="ECO:0007669"/>
    <property type="project" value="TreeGrafter"/>
</dbReference>
<evidence type="ECO:0000256" key="2">
    <source>
        <dbReference type="PIRSR" id="PIRSR600888-3"/>
    </source>
</evidence>
<dbReference type="EC" id="5.1.3.13" evidence="3"/>
<evidence type="ECO:0000256" key="3">
    <source>
        <dbReference type="RuleBase" id="RU364069"/>
    </source>
</evidence>
<keyword evidence="5" id="KW-1185">Reference proteome</keyword>
<evidence type="ECO:0000256" key="1">
    <source>
        <dbReference type="PIRSR" id="PIRSR600888-1"/>
    </source>
</evidence>
<dbReference type="PANTHER" id="PTHR21047:SF2">
    <property type="entry name" value="THYMIDINE DIPHOSPHO-4-KETO-RHAMNOSE 3,5-EPIMERASE"/>
    <property type="match status" value="1"/>
</dbReference>
<dbReference type="Proteomes" id="UP000184278">
    <property type="component" value="Unassembled WGS sequence"/>
</dbReference>
<evidence type="ECO:0000313" key="5">
    <source>
        <dbReference type="Proteomes" id="UP000184278"/>
    </source>
</evidence>
<comment type="subunit">
    <text evidence="3">Homodimer.</text>
</comment>
<dbReference type="CDD" id="cd00438">
    <property type="entry name" value="cupin_RmlC"/>
    <property type="match status" value="1"/>
</dbReference>
<dbReference type="InterPro" id="IPR014710">
    <property type="entry name" value="RmlC-like_jellyroll"/>
</dbReference>
<accession>A0A1M5YYY0</accession>
<dbReference type="GO" id="GO:0000271">
    <property type="term" value="P:polysaccharide biosynthetic process"/>
    <property type="evidence" value="ECO:0007669"/>
    <property type="project" value="TreeGrafter"/>
</dbReference>
<dbReference type="PANTHER" id="PTHR21047">
    <property type="entry name" value="DTDP-6-DEOXY-D-GLUCOSE-3,5 EPIMERASE"/>
    <property type="match status" value="1"/>
</dbReference>
<keyword evidence="3" id="KW-0413">Isomerase</keyword>
<dbReference type="Pfam" id="PF00908">
    <property type="entry name" value="dTDP_sugar_isom"/>
    <property type="match status" value="1"/>
</dbReference>
<dbReference type="EMBL" id="FQXK01000014">
    <property type="protein sequence ID" value="SHI17175.1"/>
    <property type="molecule type" value="Genomic_DNA"/>
</dbReference>
<proteinExistence type="inferred from homology"/>
<comment type="catalytic activity">
    <reaction evidence="3">
        <text>dTDP-4-dehydro-6-deoxy-alpha-D-glucose = dTDP-4-dehydro-beta-L-rhamnose</text>
        <dbReference type="Rhea" id="RHEA:16969"/>
        <dbReference type="ChEBI" id="CHEBI:57649"/>
        <dbReference type="ChEBI" id="CHEBI:62830"/>
        <dbReference type="EC" id="5.1.3.13"/>
    </reaction>
</comment>
<dbReference type="GO" id="GO:0008830">
    <property type="term" value="F:dTDP-4-dehydrorhamnose 3,5-epimerase activity"/>
    <property type="evidence" value="ECO:0007669"/>
    <property type="project" value="UniProtKB-UniRule"/>
</dbReference>
<dbReference type="STRING" id="1121131.SAMN02745229_01823"/>
<name>A0A1M5YYY0_BUTFI</name>
<dbReference type="UniPathway" id="UPA00124"/>
<dbReference type="Gene3D" id="2.60.120.10">
    <property type="entry name" value="Jelly Rolls"/>
    <property type="match status" value="1"/>
</dbReference>
<comment type="function">
    <text evidence="3">Catalyzes the epimerization of the C3' and C5'positions of dTDP-6-deoxy-D-xylo-4-hexulose, forming dTDP-6-deoxy-L-lyxo-4-hexulose.</text>
</comment>
<feature type="site" description="Participates in a stacking interaction with the thymidine ring of dTDP-4-oxo-6-deoxyglucose" evidence="2">
    <location>
        <position position="139"/>
    </location>
</feature>
<protein>
    <recommendedName>
        <fullName evidence="3">dTDP-4-dehydrorhamnose 3,5-epimerase</fullName>
        <ecNumber evidence="3">5.1.3.13</ecNumber>
    </recommendedName>
    <alternativeName>
        <fullName evidence="3">Thymidine diphospho-4-keto-rhamnose 3,5-epimerase</fullName>
    </alternativeName>
</protein>
<gene>
    <name evidence="4" type="ORF">SAMN02745229_01823</name>
</gene>
<feature type="active site" description="Proton acceptor" evidence="1">
    <location>
        <position position="64"/>
    </location>
</feature>
<comment type="similarity">
    <text evidence="3">Belongs to the dTDP-4-dehydrorhamnose 3,5-epimerase family.</text>
</comment>
<comment type="pathway">
    <text evidence="3">Carbohydrate biosynthesis; dTDP-L-rhamnose biosynthesis.</text>
</comment>
<dbReference type="GO" id="GO:0019305">
    <property type="term" value="P:dTDP-rhamnose biosynthetic process"/>
    <property type="evidence" value="ECO:0007669"/>
    <property type="project" value="UniProtKB-UniRule"/>
</dbReference>
<dbReference type="NCBIfam" id="TIGR01221">
    <property type="entry name" value="rmlC"/>
    <property type="match status" value="1"/>
</dbReference>
<dbReference type="AlphaFoldDB" id="A0A1M5YYY0"/>
<evidence type="ECO:0000313" key="4">
    <source>
        <dbReference type="EMBL" id="SHI17175.1"/>
    </source>
</evidence>